<dbReference type="Pfam" id="PF09084">
    <property type="entry name" value="NMT1"/>
    <property type="match status" value="1"/>
</dbReference>
<evidence type="ECO:0000313" key="4">
    <source>
        <dbReference type="Proteomes" id="UP000030700"/>
    </source>
</evidence>
<feature type="modified residue" description="4-aspartylphosphate" evidence="1">
    <location>
        <position position="393"/>
    </location>
</feature>
<dbReference type="PANTHER" id="PTHR43228">
    <property type="entry name" value="TWO-COMPONENT RESPONSE REGULATOR"/>
    <property type="match status" value="1"/>
</dbReference>
<reference evidence="3" key="1">
    <citation type="journal article" date="2015" name="PeerJ">
        <title>First genomic representation of candidate bacterial phylum KSB3 points to enhanced environmental sensing as a trigger of wastewater bulking.</title>
        <authorList>
            <person name="Sekiguchi Y."/>
            <person name="Ohashi A."/>
            <person name="Parks D.H."/>
            <person name="Yamauchi T."/>
            <person name="Tyson G.W."/>
            <person name="Hugenholtz P."/>
        </authorList>
    </citation>
    <scope>NUCLEOTIDE SEQUENCE [LARGE SCALE GENOMIC DNA]</scope>
</reference>
<dbReference type="InterPro" id="IPR001789">
    <property type="entry name" value="Sig_transdc_resp-reg_receiver"/>
</dbReference>
<keyword evidence="4" id="KW-1185">Reference proteome</keyword>
<organism evidence="3">
    <name type="scientific">Candidatus Moduliflexus flocculans</name>
    <dbReference type="NCBI Taxonomy" id="1499966"/>
    <lineage>
        <taxon>Bacteria</taxon>
        <taxon>Candidatus Moduliflexota</taxon>
        <taxon>Candidatus Moduliflexia</taxon>
        <taxon>Candidatus Moduliflexales</taxon>
        <taxon>Candidatus Moduliflexaceae</taxon>
    </lineage>
</organism>
<dbReference type="AlphaFoldDB" id="A0A0S6VVA3"/>
<evidence type="ECO:0000256" key="1">
    <source>
        <dbReference type="PROSITE-ProRule" id="PRU00169"/>
    </source>
</evidence>
<dbReference type="Pfam" id="PF00072">
    <property type="entry name" value="Response_reg"/>
    <property type="match status" value="1"/>
</dbReference>
<keyword evidence="1" id="KW-0597">Phosphoprotein</keyword>
<dbReference type="STRING" id="1499966.U14_00967"/>
<protein>
    <submittedName>
        <fullName evidence="3">Nitrate/sulfonate/bicarbonate ABC transporter substrate-binding protein</fullName>
    </submittedName>
</protein>
<evidence type="ECO:0000259" key="2">
    <source>
        <dbReference type="PROSITE" id="PS50110"/>
    </source>
</evidence>
<evidence type="ECO:0000313" key="3">
    <source>
        <dbReference type="EMBL" id="GAK49743.1"/>
    </source>
</evidence>
<dbReference type="HOGENOM" id="CLU_536048_0_0_0"/>
<dbReference type="InterPro" id="IPR011006">
    <property type="entry name" value="CheY-like_superfamily"/>
</dbReference>
<dbReference type="Proteomes" id="UP000030700">
    <property type="component" value="Unassembled WGS sequence"/>
</dbReference>
<dbReference type="InterPro" id="IPR058245">
    <property type="entry name" value="NreC/VraR/RcsB-like_REC"/>
</dbReference>
<feature type="domain" description="Response regulatory" evidence="2">
    <location>
        <begin position="343"/>
        <end position="458"/>
    </location>
</feature>
<dbReference type="SMART" id="SM00448">
    <property type="entry name" value="REC"/>
    <property type="match status" value="1"/>
</dbReference>
<dbReference type="Gene3D" id="3.40.50.2300">
    <property type="match status" value="1"/>
</dbReference>
<gene>
    <name evidence="3" type="ORF">U14_00967</name>
</gene>
<dbReference type="SUPFAM" id="SSF53850">
    <property type="entry name" value="Periplasmic binding protein-like II"/>
    <property type="match status" value="1"/>
</dbReference>
<dbReference type="InterPro" id="IPR052048">
    <property type="entry name" value="ST_Response_Regulator"/>
</dbReference>
<accession>A0A0S6VVA3</accession>
<dbReference type="EMBL" id="DF820455">
    <property type="protein sequence ID" value="GAK49743.1"/>
    <property type="molecule type" value="Genomic_DNA"/>
</dbReference>
<dbReference type="SUPFAM" id="SSF52172">
    <property type="entry name" value="CheY-like"/>
    <property type="match status" value="1"/>
</dbReference>
<sequence length="459" mass="51627">MLEHVNLWGVKDPNISCQLVLAKKLGLFEHEGLNVSYRLLQSGTIMPREILRSPVKPLAWTQTVITTMVLREQAHDVKIIAPLADVSSTQQVVIRRDADIRSPYDLVGKKIGMAEGAAIYVAFQNMAKDYGLDLSQIEFVNLLPREQLEAFERHEIDVIASWEPWTSRAIEMGGVLFFSGSQSEIPEHEGPVNWLIDQSMLMTTVDHIQQHHDQLCGVLRAMAKATQFIEDDSKEAARILTDPLAIGYLESRRMLEQNRYSMAMDSMFRLGIYSIRELLYQANLIARLPEEHELYTTELLEELDPALIKLNAGAQGEVRIIEMNEVYMQEGVTIQSAPDRPLSFLLADDSSVIRKILKDVTTTMNGEVIAEATTGREAIAQYKAVRPDIVIMDLSMPDMTGIDAIAGILRQYPDANIIVLSGSNFPETRQQVFELGAKMFIPKPFDLQRVTTAMQAILI</sequence>
<dbReference type="PANTHER" id="PTHR43228:SF1">
    <property type="entry name" value="TWO-COMPONENT RESPONSE REGULATOR ARR22"/>
    <property type="match status" value="1"/>
</dbReference>
<dbReference type="PROSITE" id="PS50110">
    <property type="entry name" value="RESPONSE_REGULATORY"/>
    <property type="match status" value="1"/>
</dbReference>
<dbReference type="InterPro" id="IPR015168">
    <property type="entry name" value="SsuA/THI5"/>
</dbReference>
<proteinExistence type="predicted"/>
<dbReference type="GO" id="GO:0000160">
    <property type="term" value="P:phosphorelay signal transduction system"/>
    <property type="evidence" value="ECO:0007669"/>
    <property type="project" value="InterPro"/>
</dbReference>
<name>A0A0S6VVA3_9BACT</name>
<dbReference type="Gene3D" id="3.40.190.10">
    <property type="entry name" value="Periplasmic binding protein-like II"/>
    <property type="match status" value="2"/>
</dbReference>
<dbReference type="CDD" id="cd17535">
    <property type="entry name" value="REC_NarL-like"/>
    <property type="match status" value="1"/>
</dbReference>